<comment type="caution">
    <text evidence="1">The sequence shown here is derived from an EMBL/GenBank/DDBJ whole genome shotgun (WGS) entry which is preliminary data.</text>
</comment>
<sequence>MSTLSKRQENREKGEILTQGFLANDFWILKRPVDVDGADFLVQNTAETLRELRDRTKGIETLGIIQAKYFEKNNMVQIEKTYVLDDGEARNEFFCFIHTHGEDGEHIYYFFSASEIANTFYESKCGKFYRFKITKSRDYSNFKNIKQNIISKKIKLGILSTTTAKNINYMRKQFKIYATPTLYYDEKPDFVYHFKVIENVHIVICTQRGSSAHLLEMRRDLFPNQGGFFWGGNGTGPTFLATSLLAHHFNGKEVKKEDINSLVKNLLQKLDRDNEYKITTHELVQAISKKMSRKELMKELETEWLGPSNENGFEIVEVLERNGHLLRVKCHMGEEFDLEVDINNNNYEHIDYSLHQIATSTDVKKPILFNLAYIERDIFDYKVTDIALSAYYRLYND</sequence>
<dbReference type="Pfam" id="PF19663">
    <property type="entry name" value="DUF6166"/>
    <property type="match status" value="1"/>
</dbReference>
<name>A0A9X4C3R8_9PSED</name>
<accession>A0A9X4C3R8</accession>
<evidence type="ECO:0000313" key="2">
    <source>
        <dbReference type="Proteomes" id="UP001148185"/>
    </source>
</evidence>
<dbReference type="AlphaFoldDB" id="A0A9X4C3R8"/>
<evidence type="ECO:0000313" key="1">
    <source>
        <dbReference type="EMBL" id="MDD1009716.1"/>
    </source>
</evidence>
<dbReference type="InterPro" id="IPR046164">
    <property type="entry name" value="DUF6166"/>
</dbReference>
<protein>
    <recommendedName>
        <fullName evidence="3">EF-hand domain-containing protein</fullName>
    </recommendedName>
</protein>
<reference evidence="1 2" key="1">
    <citation type="submission" date="2022-05" db="EMBL/GenBank/DDBJ databases">
        <title>Novel Pseudomonas spp. Isolated from a Rainbow Trout Aquaculture Facility.</title>
        <authorList>
            <person name="Testerman T."/>
            <person name="Graf J."/>
        </authorList>
    </citation>
    <scope>NUCLEOTIDE SEQUENCE [LARGE SCALE GENOMIC DNA]</scope>
    <source>
        <strain evidence="1 2">ID1042</strain>
    </source>
</reference>
<dbReference type="EMBL" id="JAMDHA010000023">
    <property type="protein sequence ID" value="MDD1009716.1"/>
    <property type="molecule type" value="Genomic_DNA"/>
</dbReference>
<proteinExistence type="predicted"/>
<gene>
    <name evidence="1" type="ORF">M5G27_19750</name>
</gene>
<dbReference type="RefSeq" id="WP_273877628.1">
    <property type="nucleotide sequence ID" value="NZ_JAMDHA010000023.1"/>
</dbReference>
<keyword evidence="2" id="KW-1185">Reference proteome</keyword>
<organism evidence="1 2">
    <name type="scientific">Pseudomonas shahriarae</name>
    <dbReference type="NCBI Taxonomy" id="2745512"/>
    <lineage>
        <taxon>Bacteria</taxon>
        <taxon>Pseudomonadati</taxon>
        <taxon>Pseudomonadota</taxon>
        <taxon>Gammaproteobacteria</taxon>
        <taxon>Pseudomonadales</taxon>
        <taxon>Pseudomonadaceae</taxon>
        <taxon>Pseudomonas</taxon>
    </lineage>
</organism>
<dbReference type="Proteomes" id="UP001148185">
    <property type="component" value="Unassembled WGS sequence"/>
</dbReference>
<evidence type="ECO:0008006" key="3">
    <source>
        <dbReference type="Google" id="ProtNLM"/>
    </source>
</evidence>